<organism evidence="2 3">
    <name type="scientific">Romanomermis culicivorax</name>
    <name type="common">Nematode worm</name>
    <dbReference type="NCBI Taxonomy" id="13658"/>
    <lineage>
        <taxon>Eukaryota</taxon>
        <taxon>Metazoa</taxon>
        <taxon>Ecdysozoa</taxon>
        <taxon>Nematoda</taxon>
        <taxon>Enoplea</taxon>
        <taxon>Dorylaimia</taxon>
        <taxon>Mermithida</taxon>
        <taxon>Mermithoidea</taxon>
        <taxon>Mermithidae</taxon>
        <taxon>Romanomermis</taxon>
    </lineage>
</organism>
<dbReference type="WBParaSite" id="nRc.2.0.1.t15391-RA">
    <property type="protein sequence ID" value="nRc.2.0.1.t15391-RA"/>
    <property type="gene ID" value="nRc.2.0.1.g15391"/>
</dbReference>
<keyword evidence="1" id="KW-0732">Signal</keyword>
<dbReference type="Gene3D" id="2.70.220.10">
    <property type="entry name" value="Ganglioside GM2 activator"/>
    <property type="match status" value="1"/>
</dbReference>
<dbReference type="Proteomes" id="UP000887565">
    <property type="component" value="Unplaced"/>
</dbReference>
<sequence length="222" mass="24843">MSIFLTYACYNMSAAHLNNSTEQFFHWHLRFSAKANAIRFPDSRSAPVVADVSRGAGWYKLGGTVTVNENIEGPVYVYVESRNGTQAEPIECLNAKNGCGGVGSCIYCDICQSFKDDKASGKVELLNKGERLSCDKPLKPGIYNDVALYFQTPNLDEFLRSQKIDRKAWNDLVGKKGTTIYLSIYVFNEDIRKLSKAKLRERSMSLTNVLGCHRLVMDLSSD</sequence>
<protein>
    <submittedName>
        <fullName evidence="3">Uncharacterized protein</fullName>
    </submittedName>
</protein>
<evidence type="ECO:0000256" key="1">
    <source>
        <dbReference type="ARBA" id="ARBA00022729"/>
    </source>
</evidence>
<evidence type="ECO:0000313" key="3">
    <source>
        <dbReference type="WBParaSite" id="nRc.2.0.1.t15391-RA"/>
    </source>
</evidence>
<dbReference type="PANTHER" id="PTHR37976:SF2">
    <property type="entry name" value="PROTEIN CBG16925"/>
    <property type="match status" value="1"/>
</dbReference>
<dbReference type="OMA" id="FDRPINN"/>
<proteinExistence type="predicted"/>
<dbReference type="InterPro" id="IPR036846">
    <property type="entry name" value="GM2-AP_sf"/>
</dbReference>
<dbReference type="SUPFAM" id="SSF63707">
    <property type="entry name" value="Ganglioside M2 (gm2) activator"/>
    <property type="match status" value="1"/>
</dbReference>
<dbReference type="AlphaFoldDB" id="A0A915IN42"/>
<dbReference type="PANTHER" id="PTHR37976">
    <property type="entry name" value="PROTEIN CBG16927"/>
    <property type="match status" value="1"/>
</dbReference>
<accession>A0A915IN42</accession>
<keyword evidence="2" id="KW-1185">Reference proteome</keyword>
<name>A0A915IN42_ROMCU</name>
<evidence type="ECO:0000313" key="2">
    <source>
        <dbReference type="Proteomes" id="UP000887565"/>
    </source>
</evidence>
<reference evidence="3" key="1">
    <citation type="submission" date="2022-11" db="UniProtKB">
        <authorList>
            <consortium name="WormBaseParasite"/>
        </authorList>
    </citation>
    <scope>IDENTIFICATION</scope>
</reference>